<keyword evidence="1" id="KW-0732">Signal</keyword>
<dbReference type="RefSeq" id="WP_338398588.1">
    <property type="nucleotide sequence ID" value="NZ_AP025293.1"/>
</dbReference>
<reference evidence="3 4" key="1">
    <citation type="submission" date="2021-12" db="EMBL/GenBank/DDBJ databases">
        <title>Genome sequencing of bacteria with rrn-lacking chromosome and rrn-plasmid.</title>
        <authorList>
            <person name="Anda M."/>
            <person name="Iwasaki W."/>
        </authorList>
    </citation>
    <scope>NUCLEOTIDE SEQUENCE [LARGE SCALE GENOMIC DNA]</scope>
    <source>
        <strain evidence="3 4">NBRC 101262</strain>
        <plasmid evidence="3 4">pPP1</plasmid>
    </source>
</reference>
<gene>
    <name evidence="3" type="ORF">PEPS_30750</name>
</gene>
<evidence type="ECO:0000313" key="3">
    <source>
        <dbReference type="EMBL" id="BDD00795.1"/>
    </source>
</evidence>
<protein>
    <recommendedName>
        <fullName evidence="2">IPT/TIG domain-containing protein</fullName>
    </recommendedName>
</protein>
<name>A0ABN6LC67_9BACT</name>
<dbReference type="InterPro" id="IPR026444">
    <property type="entry name" value="Secre_tail"/>
</dbReference>
<dbReference type="Pfam" id="PF01833">
    <property type="entry name" value="TIG"/>
    <property type="match status" value="1"/>
</dbReference>
<geneLocation type="plasmid" evidence="3 4">
    <name>pPP1</name>
</geneLocation>
<keyword evidence="3" id="KW-0614">Plasmid</keyword>
<evidence type="ECO:0000313" key="4">
    <source>
        <dbReference type="Proteomes" id="UP001354989"/>
    </source>
</evidence>
<evidence type="ECO:0000256" key="1">
    <source>
        <dbReference type="SAM" id="SignalP"/>
    </source>
</evidence>
<dbReference type="InterPro" id="IPR013783">
    <property type="entry name" value="Ig-like_fold"/>
</dbReference>
<dbReference type="Gene3D" id="2.60.40.10">
    <property type="entry name" value="Immunoglobulins"/>
    <property type="match status" value="2"/>
</dbReference>
<dbReference type="NCBIfam" id="TIGR04183">
    <property type="entry name" value="Por_Secre_tail"/>
    <property type="match status" value="1"/>
</dbReference>
<accession>A0ABN6LC67</accession>
<evidence type="ECO:0000259" key="2">
    <source>
        <dbReference type="Pfam" id="PF01833"/>
    </source>
</evidence>
<sequence>MKKFFLRTKVLFVALILCFFGGLNLQAQTIGEFNAGAFPSDTLSLAGEDLSKVTAITINSLDCSIVPGGTDEMIYFVVPADASTGPIVFVGETTFTAEQPFSVLGRISDAEQMIFFEPMENSPFGGGQVGQVASAYPFDNQAPISFTGTATGNWGWQGGGHPSYSGRMAMSITGGQELVISGINTTGYENIRFAYAIAGANGWDVVDGRLKIAYSANGSDFVNINPSTPWGAGGWYSFIRTSAQLPATENLTIKIYAEGDMTGTVNIDDVQITGYPEGSANIAGFAPAQQVVGKQVVIQGSALTDVTNVEFGKLSTTDFEMSANGKTLTFTLPKGAEHEGDSVKVKNDNDEWEWAGYMTGEANVKVIRSKGGNVSSVDKLKALPAVPTIEALSPTQAPVGGAVYITGMNLHKTTKVMLGDVEITEFMEHTYKIGEEGNMRDTTFLEFYVPEGAAQGMVKVATDNNDDVAESSDQLEIDMEFPAVSITVSAEEGNEQEETEIDVILEATENAIDETSFTIVVSGEGINDDDYDLSADELTIAKGEKMSDTAVLKILNDGDDLEEEEVLIMTLGMRIGSGAVITKDGRQASVTITLPLSIGTEEVLADDLAVIAKDGQVTLFTKDGRVLNNAQVGLYDASGRLKSVHTVNGSEVSLPANAQVGVYFLRVVEANKVSVKRFLMQ</sequence>
<feature type="signal peptide" evidence="1">
    <location>
        <begin position="1"/>
        <end position="27"/>
    </location>
</feature>
<dbReference type="Proteomes" id="UP001354989">
    <property type="component" value="Plasmid pPP1"/>
</dbReference>
<dbReference type="InterPro" id="IPR014756">
    <property type="entry name" value="Ig_E-set"/>
</dbReference>
<feature type="domain" description="IPT/TIG" evidence="2">
    <location>
        <begin position="387"/>
        <end position="466"/>
    </location>
</feature>
<dbReference type="SUPFAM" id="SSF81296">
    <property type="entry name" value="E set domains"/>
    <property type="match status" value="1"/>
</dbReference>
<organism evidence="3 4">
    <name type="scientific">Persicobacter psychrovividus</name>
    <dbReference type="NCBI Taxonomy" id="387638"/>
    <lineage>
        <taxon>Bacteria</taxon>
        <taxon>Pseudomonadati</taxon>
        <taxon>Bacteroidota</taxon>
        <taxon>Cytophagia</taxon>
        <taxon>Cytophagales</taxon>
        <taxon>Persicobacteraceae</taxon>
        <taxon>Persicobacter</taxon>
    </lineage>
</organism>
<feature type="chain" id="PRO_5045669301" description="IPT/TIG domain-containing protein" evidence="1">
    <location>
        <begin position="28"/>
        <end position="681"/>
    </location>
</feature>
<proteinExistence type="predicted"/>
<dbReference type="InterPro" id="IPR002909">
    <property type="entry name" value="IPT_dom"/>
</dbReference>
<keyword evidence="4" id="KW-1185">Reference proteome</keyword>
<dbReference type="EMBL" id="AP025293">
    <property type="protein sequence ID" value="BDD00795.1"/>
    <property type="molecule type" value="Genomic_DNA"/>
</dbReference>